<organism evidence="2 3">
    <name type="scientific">Amphiplicatus metriothermophilus</name>
    <dbReference type="NCBI Taxonomy" id="1519374"/>
    <lineage>
        <taxon>Bacteria</taxon>
        <taxon>Pseudomonadati</taxon>
        <taxon>Pseudomonadota</taxon>
        <taxon>Alphaproteobacteria</taxon>
        <taxon>Parvularculales</taxon>
        <taxon>Parvularculaceae</taxon>
        <taxon>Amphiplicatus</taxon>
    </lineage>
</organism>
<keyword evidence="1" id="KW-0812">Transmembrane</keyword>
<dbReference type="RefSeq" id="WP_089411266.1">
    <property type="nucleotide sequence ID" value="NZ_FZQA01000001.1"/>
</dbReference>
<accession>A0A239PMI3</accession>
<dbReference type="EMBL" id="FZQA01000001">
    <property type="protein sequence ID" value="SNT68314.1"/>
    <property type="molecule type" value="Genomic_DNA"/>
</dbReference>
<keyword evidence="3" id="KW-1185">Reference proteome</keyword>
<reference evidence="2 3" key="1">
    <citation type="submission" date="2017-07" db="EMBL/GenBank/DDBJ databases">
        <authorList>
            <person name="Sun Z.S."/>
            <person name="Albrecht U."/>
            <person name="Echele G."/>
            <person name="Lee C.C."/>
        </authorList>
    </citation>
    <scope>NUCLEOTIDE SEQUENCE [LARGE SCALE GENOMIC DNA]</scope>
    <source>
        <strain evidence="2 3">CGMCC 1.12710</strain>
    </source>
</reference>
<sequence length="204" mass="21524">MTETRKSSAARARPLIVHQALAVLFMASIVVLFGAPARAEAATIDLTGDAWSVEGFDDFGNVWDGSTLVIETQDFNGTDYELTGYFDWVGVGPSCPAGCSGRELFTGTLFGDLNLELNGFDLIDPVGIVTASYSAFAFDELTIVNGVWGPLHTPVIPGEWSASRAGAPSEIPLPGAAALFASVLAGAFGWGAVRRRTARSRNAH</sequence>
<gene>
    <name evidence="2" type="ORF">SAMN06297382_0816</name>
</gene>
<protein>
    <submittedName>
        <fullName evidence="2">Uncharacterized protein</fullName>
    </submittedName>
</protein>
<evidence type="ECO:0000313" key="3">
    <source>
        <dbReference type="Proteomes" id="UP000198346"/>
    </source>
</evidence>
<evidence type="ECO:0000313" key="2">
    <source>
        <dbReference type="EMBL" id="SNT68314.1"/>
    </source>
</evidence>
<keyword evidence="1" id="KW-1133">Transmembrane helix</keyword>
<dbReference type="AlphaFoldDB" id="A0A239PMI3"/>
<feature type="transmembrane region" description="Helical" evidence="1">
    <location>
        <begin position="171"/>
        <end position="193"/>
    </location>
</feature>
<evidence type="ECO:0000256" key="1">
    <source>
        <dbReference type="SAM" id="Phobius"/>
    </source>
</evidence>
<dbReference type="Proteomes" id="UP000198346">
    <property type="component" value="Unassembled WGS sequence"/>
</dbReference>
<name>A0A239PMI3_9PROT</name>
<proteinExistence type="predicted"/>
<keyword evidence="1" id="KW-0472">Membrane</keyword>